<accession>A0A9Q3PL02</accession>
<sequence>MPRNGPAKSCTLYSVTNLNSFVFRCCAPYALSRVSPASDPPPRPTLLILANKHTKIACLFCNHPNHTARGVPAQAALVRTPLWLTMMKAFPSGNGLPDPKLANGNASGKLALCPQVSICASPPRPPSNGHFIPQLERSDYVADEGW</sequence>
<evidence type="ECO:0000313" key="2">
    <source>
        <dbReference type="Proteomes" id="UP000765509"/>
    </source>
</evidence>
<dbReference type="AlphaFoldDB" id="A0A9Q3PL02"/>
<organism evidence="1 2">
    <name type="scientific">Austropuccinia psidii MF-1</name>
    <dbReference type="NCBI Taxonomy" id="1389203"/>
    <lineage>
        <taxon>Eukaryota</taxon>
        <taxon>Fungi</taxon>
        <taxon>Dikarya</taxon>
        <taxon>Basidiomycota</taxon>
        <taxon>Pucciniomycotina</taxon>
        <taxon>Pucciniomycetes</taxon>
        <taxon>Pucciniales</taxon>
        <taxon>Sphaerophragmiaceae</taxon>
        <taxon>Austropuccinia</taxon>
    </lineage>
</organism>
<name>A0A9Q3PL02_9BASI</name>
<reference evidence="1" key="1">
    <citation type="submission" date="2021-03" db="EMBL/GenBank/DDBJ databases">
        <title>Draft genome sequence of rust myrtle Austropuccinia psidii MF-1, a brazilian biotype.</title>
        <authorList>
            <person name="Quecine M.C."/>
            <person name="Pachon D.M.R."/>
            <person name="Bonatelli M.L."/>
            <person name="Correr F.H."/>
            <person name="Franceschini L.M."/>
            <person name="Leite T.F."/>
            <person name="Margarido G.R.A."/>
            <person name="Almeida C.A."/>
            <person name="Ferrarezi J.A."/>
            <person name="Labate C.A."/>
        </authorList>
    </citation>
    <scope>NUCLEOTIDE SEQUENCE</scope>
    <source>
        <strain evidence="1">MF-1</strain>
    </source>
</reference>
<keyword evidence="2" id="KW-1185">Reference proteome</keyword>
<dbReference type="EMBL" id="AVOT02075602">
    <property type="protein sequence ID" value="MBW0564276.1"/>
    <property type="molecule type" value="Genomic_DNA"/>
</dbReference>
<evidence type="ECO:0000313" key="1">
    <source>
        <dbReference type="EMBL" id="MBW0564276.1"/>
    </source>
</evidence>
<comment type="caution">
    <text evidence="1">The sequence shown here is derived from an EMBL/GenBank/DDBJ whole genome shotgun (WGS) entry which is preliminary data.</text>
</comment>
<proteinExistence type="predicted"/>
<gene>
    <name evidence="1" type="ORF">O181_103991</name>
</gene>
<dbReference type="Proteomes" id="UP000765509">
    <property type="component" value="Unassembled WGS sequence"/>
</dbReference>
<protein>
    <submittedName>
        <fullName evidence="1">Uncharacterized protein</fullName>
    </submittedName>
</protein>